<dbReference type="GO" id="GO:0005524">
    <property type="term" value="F:ATP binding"/>
    <property type="evidence" value="ECO:0007669"/>
    <property type="project" value="UniProtKB-KW"/>
</dbReference>
<dbReference type="InterPro" id="IPR018934">
    <property type="entry name" value="RIO_dom"/>
</dbReference>
<keyword evidence="8" id="KW-0067">ATP-binding</keyword>
<reference evidence="13" key="1">
    <citation type="submission" date="2020-11" db="EMBL/GenBank/DDBJ databases">
        <title>Connecting structure to function with the recovery of over 1000 high-quality activated sludge metagenome-assembled genomes encoding full-length rRNA genes using long-read sequencing.</title>
        <authorList>
            <person name="Singleton C.M."/>
            <person name="Petriglieri F."/>
            <person name="Kristensen J.M."/>
            <person name="Kirkegaard R.H."/>
            <person name="Michaelsen T.Y."/>
            <person name="Andersen M.H."/>
            <person name="Karst S.M."/>
            <person name="Dueholm M.S."/>
            <person name="Nielsen P.H."/>
            <person name="Albertsen M."/>
        </authorList>
    </citation>
    <scope>NUCLEOTIDE SEQUENCE</scope>
    <source>
        <strain evidence="13">Fred_18-Q3-R57-64_BAT3C.431</strain>
    </source>
</reference>
<comment type="similarity">
    <text evidence="1">Belongs to the protein kinase superfamily. RIO-type Ser/Thr kinase family.</text>
</comment>
<comment type="catalytic activity">
    <reaction evidence="11">
        <text>L-seryl-[protein] + ATP = O-phospho-L-seryl-[protein] + ADP + H(+)</text>
        <dbReference type="Rhea" id="RHEA:17989"/>
        <dbReference type="Rhea" id="RHEA-COMP:9863"/>
        <dbReference type="Rhea" id="RHEA-COMP:11604"/>
        <dbReference type="ChEBI" id="CHEBI:15378"/>
        <dbReference type="ChEBI" id="CHEBI:29999"/>
        <dbReference type="ChEBI" id="CHEBI:30616"/>
        <dbReference type="ChEBI" id="CHEBI:83421"/>
        <dbReference type="ChEBI" id="CHEBI:456216"/>
        <dbReference type="EC" id="2.7.11.1"/>
    </reaction>
</comment>
<name>A0A7T9I1Z3_9ARCH</name>
<dbReference type="PANTHER" id="PTHR45723">
    <property type="entry name" value="SERINE/THREONINE-PROTEIN KINASE RIO1"/>
    <property type="match status" value="1"/>
</dbReference>
<dbReference type="AlphaFoldDB" id="A0A7T9I1Z3"/>
<evidence type="ECO:0000256" key="4">
    <source>
        <dbReference type="ARBA" id="ARBA00022679"/>
    </source>
</evidence>
<dbReference type="Proteomes" id="UP000596004">
    <property type="component" value="Chromosome"/>
</dbReference>
<evidence type="ECO:0000256" key="5">
    <source>
        <dbReference type="ARBA" id="ARBA00022723"/>
    </source>
</evidence>
<evidence type="ECO:0000256" key="11">
    <source>
        <dbReference type="ARBA" id="ARBA00048679"/>
    </source>
</evidence>
<feature type="domain" description="Protein kinase" evidence="12">
    <location>
        <begin position="45"/>
        <end position="254"/>
    </location>
</feature>
<dbReference type="Gene3D" id="3.30.200.20">
    <property type="entry name" value="Phosphorylase Kinase, domain 1"/>
    <property type="match status" value="1"/>
</dbReference>
<evidence type="ECO:0000256" key="10">
    <source>
        <dbReference type="ARBA" id="ARBA00047899"/>
    </source>
</evidence>
<evidence type="ECO:0000313" key="13">
    <source>
        <dbReference type="EMBL" id="QQR92556.1"/>
    </source>
</evidence>
<dbReference type="SUPFAM" id="SSF56112">
    <property type="entry name" value="Protein kinase-like (PK-like)"/>
    <property type="match status" value="1"/>
</dbReference>
<sequence>MSESDYNVDITKLFPEEHTRRTFAKVFDKNTIDLLHSLAGRGHFAQVEYPISTGKEAHVFRAVDHAGNFRAIKIYKIDTSDFRHMDEYLRFDRRFEHIKPERRSIVHAWTQKEFTSLLKLQKHAVNVPSPQVAKDNVLVMEFIGSKQGEAAPKLKDAHIGNISLFYEALVQNIAHMLEAKLIHGDLSDYNILVKDDMPVIIDVGQVIPTTHPNAKKFYERDLNNMLKVLHRHGLKELTFDDFYADIKKAKEGKK</sequence>
<dbReference type="EC" id="2.7.11.1" evidence="2"/>
<keyword evidence="4" id="KW-0808">Transferase</keyword>
<dbReference type="GO" id="GO:0046872">
    <property type="term" value="F:metal ion binding"/>
    <property type="evidence" value="ECO:0007669"/>
    <property type="project" value="UniProtKB-KW"/>
</dbReference>
<dbReference type="InterPro" id="IPR000719">
    <property type="entry name" value="Prot_kinase_dom"/>
</dbReference>
<evidence type="ECO:0000256" key="9">
    <source>
        <dbReference type="ARBA" id="ARBA00022842"/>
    </source>
</evidence>
<dbReference type="InterPro" id="IPR000687">
    <property type="entry name" value="RIO_kinase"/>
</dbReference>
<dbReference type="Gene3D" id="1.10.510.10">
    <property type="entry name" value="Transferase(Phosphotransferase) domain 1"/>
    <property type="match status" value="1"/>
</dbReference>
<evidence type="ECO:0000256" key="3">
    <source>
        <dbReference type="ARBA" id="ARBA00022527"/>
    </source>
</evidence>
<dbReference type="Pfam" id="PF01163">
    <property type="entry name" value="RIO1"/>
    <property type="match status" value="1"/>
</dbReference>
<keyword evidence="3" id="KW-0723">Serine/threonine-protein kinase</keyword>
<dbReference type="InterPro" id="IPR011009">
    <property type="entry name" value="Kinase-like_dom_sf"/>
</dbReference>
<dbReference type="GO" id="GO:0004674">
    <property type="term" value="F:protein serine/threonine kinase activity"/>
    <property type="evidence" value="ECO:0007669"/>
    <property type="project" value="UniProtKB-KW"/>
</dbReference>
<proteinExistence type="inferred from homology"/>
<protein>
    <recommendedName>
        <fullName evidence="2">non-specific serine/threonine protein kinase</fullName>
        <ecNumber evidence="2">2.7.11.1</ecNumber>
    </recommendedName>
</protein>
<accession>A0A7T9I1Z3</accession>
<dbReference type="InterPro" id="IPR051272">
    <property type="entry name" value="RIO-type_Ser/Thr_kinase"/>
</dbReference>
<dbReference type="PROSITE" id="PS50011">
    <property type="entry name" value="PROTEIN_KINASE_DOM"/>
    <property type="match status" value="1"/>
</dbReference>
<keyword evidence="6" id="KW-0547">Nucleotide-binding</keyword>
<dbReference type="SMART" id="SM00090">
    <property type="entry name" value="RIO"/>
    <property type="match status" value="1"/>
</dbReference>
<keyword evidence="7 13" id="KW-0418">Kinase</keyword>
<organism evidence="13">
    <name type="scientific">Candidatus Iainarchaeum sp</name>
    <dbReference type="NCBI Taxonomy" id="3101447"/>
    <lineage>
        <taxon>Archaea</taxon>
        <taxon>Candidatus Iainarchaeota</taxon>
        <taxon>Candidatus Iainarchaeia</taxon>
        <taxon>Candidatus Iainarchaeales</taxon>
        <taxon>Candidatus Iainarchaeaceae</taxon>
        <taxon>Candidatus Iainarchaeum</taxon>
    </lineage>
</organism>
<comment type="catalytic activity">
    <reaction evidence="10">
        <text>L-threonyl-[protein] + ATP = O-phospho-L-threonyl-[protein] + ADP + H(+)</text>
        <dbReference type="Rhea" id="RHEA:46608"/>
        <dbReference type="Rhea" id="RHEA-COMP:11060"/>
        <dbReference type="Rhea" id="RHEA-COMP:11605"/>
        <dbReference type="ChEBI" id="CHEBI:15378"/>
        <dbReference type="ChEBI" id="CHEBI:30013"/>
        <dbReference type="ChEBI" id="CHEBI:30616"/>
        <dbReference type="ChEBI" id="CHEBI:61977"/>
        <dbReference type="ChEBI" id="CHEBI:456216"/>
        <dbReference type="EC" id="2.7.11.1"/>
    </reaction>
</comment>
<evidence type="ECO:0000256" key="8">
    <source>
        <dbReference type="ARBA" id="ARBA00022840"/>
    </source>
</evidence>
<evidence type="ECO:0000259" key="12">
    <source>
        <dbReference type="PROSITE" id="PS50011"/>
    </source>
</evidence>
<evidence type="ECO:0000256" key="2">
    <source>
        <dbReference type="ARBA" id="ARBA00012513"/>
    </source>
</evidence>
<keyword evidence="5" id="KW-0479">Metal-binding</keyword>
<dbReference type="EMBL" id="CP064981">
    <property type="protein sequence ID" value="QQR92556.1"/>
    <property type="molecule type" value="Genomic_DNA"/>
</dbReference>
<dbReference type="CDD" id="cd05145">
    <property type="entry name" value="RIO1_like"/>
    <property type="match status" value="1"/>
</dbReference>
<evidence type="ECO:0000256" key="1">
    <source>
        <dbReference type="ARBA" id="ARBA00009196"/>
    </source>
</evidence>
<keyword evidence="9" id="KW-0460">Magnesium</keyword>
<evidence type="ECO:0000256" key="7">
    <source>
        <dbReference type="ARBA" id="ARBA00022777"/>
    </source>
</evidence>
<gene>
    <name evidence="13" type="ORF">IPJ89_05420</name>
</gene>
<evidence type="ECO:0000256" key="6">
    <source>
        <dbReference type="ARBA" id="ARBA00022741"/>
    </source>
</evidence>